<dbReference type="InterPro" id="IPR006073">
    <property type="entry name" value="GTP-bd"/>
</dbReference>
<dbReference type="InterPro" id="IPR005225">
    <property type="entry name" value="Small_GTP-bd"/>
</dbReference>
<dbReference type="InterPro" id="IPR051943">
    <property type="entry name" value="TRAFAC_Dynamin-like_GTPase"/>
</dbReference>
<evidence type="ECO:0000259" key="1">
    <source>
        <dbReference type="Pfam" id="PF01926"/>
    </source>
</evidence>
<dbReference type="Proteomes" id="UP001189122">
    <property type="component" value="Unassembled WGS sequence"/>
</dbReference>
<protein>
    <recommendedName>
        <fullName evidence="1">G domain-containing protein</fullName>
    </recommendedName>
</protein>
<gene>
    <name evidence="2" type="ORF">SI7747_06008529</name>
</gene>
<evidence type="ECO:0000313" key="2">
    <source>
        <dbReference type="EMBL" id="CAA2622490.1"/>
    </source>
</evidence>
<organism evidence="2">
    <name type="scientific">Spirodela intermedia</name>
    <name type="common">Intermediate duckweed</name>
    <dbReference type="NCBI Taxonomy" id="51605"/>
    <lineage>
        <taxon>Eukaryota</taxon>
        <taxon>Viridiplantae</taxon>
        <taxon>Streptophyta</taxon>
        <taxon>Embryophyta</taxon>
        <taxon>Tracheophyta</taxon>
        <taxon>Spermatophyta</taxon>
        <taxon>Magnoliopsida</taxon>
        <taxon>Liliopsida</taxon>
        <taxon>Araceae</taxon>
        <taxon>Lemnoideae</taxon>
        <taxon>Spirodela</taxon>
    </lineage>
</organism>
<dbReference type="EMBL" id="CACRZD030000006">
    <property type="protein sequence ID" value="CAA6662136.1"/>
    <property type="molecule type" value="Genomic_DNA"/>
</dbReference>
<dbReference type="Pfam" id="PF01926">
    <property type="entry name" value="MMR_HSR1"/>
    <property type="match status" value="1"/>
</dbReference>
<dbReference type="AlphaFoldDB" id="A0A7I8IVX1"/>
<dbReference type="EMBL" id="LR743593">
    <property type="protein sequence ID" value="CAA2622490.1"/>
    <property type="molecule type" value="Genomic_DNA"/>
</dbReference>
<dbReference type="InterPro" id="IPR027417">
    <property type="entry name" value="P-loop_NTPase"/>
</dbReference>
<dbReference type="PANTHER" id="PTHR43681:SF1">
    <property type="entry name" value="SARCALUMENIN"/>
    <property type="match status" value="1"/>
</dbReference>
<feature type="domain" description="G" evidence="1">
    <location>
        <begin position="101"/>
        <end position="232"/>
    </location>
</feature>
<sequence length="567" mass="63937">MDDMKMFMYETLAMFSNPQALDISIQDESRNSHNYEEATSIEGKPLVAGFTKLDDKEIELVEAERVLLLEAIEVIRKAAPLMDEVSLLEDAVSRLDEPFMMVIVGEFNSGKSTIINALLGRRYLKEGVVPTTNEITLLCYSEIEKSEKCEMHPDGQFICYLPAPILKEMNLVDTPGTNVILQRQQRLTEEFVPRADLVIFALSSDRPLTESEVNFLRYMQQWKKKVLFVLNKSDLYQNNSELEEGLAFVKENARRFLNQESVTIYPVSARSALEAKLSASSSDLGNYSEQVLLDDARWVTSGFRELEDFLYSFLDGSTDTGMERMKLKLNTPIGIADRLLSACEAQVKHEYECATNDLSSINDLIGSVKSYAMKMENESISWTKRTVSLVEKAKARAVKLVESTLQLSNIDLISTYAFKRERSSSISSTSVIQNEIISPALAETKGSDPPHDNNRVLLETLDLMKRGDELSIKVTGDFSSSAAAKLLEQEIREVVSPIQRFLSFCNLLPTSYYLSFGCPISSIYPFMADDCLHLRKGSWSHAMEVEIIRDSYYHLESGCTPFSFLSS</sequence>
<dbReference type="GO" id="GO:0010027">
    <property type="term" value="P:thylakoid membrane organization"/>
    <property type="evidence" value="ECO:0007669"/>
    <property type="project" value="TreeGrafter"/>
</dbReference>
<accession>A0A7I8IVX1</accession>
<keyword evidence="3" id="KW-1185">Reference proteome</keyword>
<proteinExistence type="predicted"/>
<dbReference type="GO" id="GO:0005525">
    <property type="term" value="F:GTP binding"/>
    <property type="evidence" value="ECO:0007669"/>
    <property type="project" value="InterPro"/>
</dbReference>
<reference evidence="2 3" key="1">
    <citation type="submission" date="2019-12" db="EMBL/GenBank/DDBJ databases">
        <authorList>
            <person name="Scholz U."/>
            <person name="Mascher M."/>
            <person name="Fiebig A."/>
        </authorList>
    </citation>
    <scope>NUCLEOTIDE SEQUENCE</scope>
</reference>
<dbReference type="CDD" id="cd09912">
    <property type="entry name" value="DLP_2"/>
    <property type="match status" value="1"/>
</dbReference>
<name>A0A7I8IVX1_SPIIN</name>
<dbReference type="Gene3D" id="3.40.50.300">
    <property type="entry name" value="P-loop containing nucleotide triphosphate hydrolases"/>
    <property type="match status" value="1"/>
</dbReference>
<dbReference type="GO" id="GO:0031969">
    <property type="term" value="C:chloroplast membrane"/>
    <property type="evidence" value="ECO:0007669"/>
    <property type="project" value="TreeGrafter"/>
</dbReference>
<dbReference type="SUPFAM" id="SSF52540">
    <property type="entry name" value="P-loop containing nucleoside triphosphate hydrolases"/>
    <property type="match status" value="1"/>
</dbReference>
<evidence type="ECO:0000313" key="3">
    <source>
        <dbReference type="Proteomes" id="UP001189122"/>
    </source>
</evidence>
<dbReference type="NCBIfam" id="TIGR00231">
    <property type="entry name" value="small_GTP"/>
    <property type="match status" value="1"/>
</dbReference>
<dbReference type="PANTHER" id="PTHR43681">
    <property type="entry name" value="TRANSMEMBRANE GTPASE FZO"/>
    <property type="match status" value="1"/>
</dbReference>
<dbReference type="FunFam" id="3.40.50.300:FF:001052">
    <property type="entry name" value="Probable transmembrane GTPase FZO-like, chloroplastic"/>
    <property type="match status" value="1"/>
</dbReference>